<keyword evidence="1" id="KW-0732">Signal</keyword>
<evidence type="ECO:0000313" key="3">
    <source>
        <dbReference type="Proteomes" id="UP000054823"/>
    </source>
</evidence>
<evidence type="ECO:0008006" key="4">
    <source>
        <dbReference type="Google" id="ProtNLM"/>
    </source>
</evidence>
<dbReference type="PROSITE" id="PS51257">
    <property type="entry name" value="PROKAR_LIPOPROTEIN"/>
    <property type="match status" value="1"/>
</dbReference>
<proteinExistence type="predicted"/>
<dbReference type="EMBL" id="CYPW01000018">
    <property type="protein sequence ID" value="CUH52517.1"/>
    <property type="molecule type" value="Genomic_DNA"/>
</dbReference>
<dbReference type="AlphaFoldDB" id="A0A0P1ERQ0"/>
<dbReference type="RefSeq" id="WP_144432543.1">
    <property type="nucleotide sequence ID" value="NZ_CYPW01000018.1"/>
</dbReference>
<feature type="chain" id="PRO_5006061828" description="DUF2927 domain-containing protein" evidence="1">
    <location>
        <begin position="17"/>
        <end position="304"/>
    </location>
</feature>
<dbReference type="OrthoDB" id="3295600at2"/>
<gene>
    <name evidence="2" type="ORF">SHM7688_01964</name>
</gene>
<dbReference type="Proteomes" id="UP000054823">
    <property type="component" value="Unassembled WGS sequence"/>
</dbReference>
<sequence length="304" mass="33675">MTRRFLILLGLLGALAACEEVSKPQEPPVAPPPSRSAESKALATYYRQVQSDLLARGLLRTDGGGPDTPFTPEMLARNFEKIAFYDEYTSGAGLQRAPDQAGYLRRWAEPVRVKLHFGASVSEAQKAKDNATVAEYIPRLAKVTGHPMRQTADKANFNVLIMGADDRSEIEALLDQLLPTASLETRALFTNPPRQIYCFVVTQATEAAPHTYTSAVALIRAEHPDLLRKSCLHEEIAQGLGLTNDSPYARPSIFNDDEEFALLTTHDEKLLTMLFDARLTPGMSPEDARPITYILSREQTNQNF</sequence>
<evidence type="ECO:0000313" key="2">
    <source>
        <dbReference type="EMBL" id="CUH52517.1"/>
    </source>
</evidence>
<protein>
    <recommendedName>
        <fullName evidence="4">DUF2927 domain-containing protein</fullName>
    </recommendedName>
</protein>
<dbReference type="STRING" id="321267.SHM7688_01964"/>
<accession>A0A0P1ERQ0</accession>
<reference evidence="2 3" key="1">
    <citation type="submission" date="2015-09" db="EMBL/GenBank/DDBJ databases">
        <authorList>
            <consortium name="Swine Surveillance"/>
        </authorList>
    </citation>
    <scope>NUCLEOTIDE SEQUENCE [LARGE SCALE GENOMIC DNA]</scope>
    <source>
        <strain evidence="2 3">CECT 7688</strain>
    </source>
</reference>
<evidence type="ECO:0000256" key="1">
    <source>
        <dbReference type="SAM" id="SignalP"/>
    </source>
</evidence>
<keyword evidence="3" id="KW-1185">Reference proteome</keyword>
<feature type="signal peptide" evidence="1">
    <location>
        <begin position="1"/>
        <end position="16"/>
    </location>
</feature>
<name>A0A0P1ERQ0_9RHOB</name>
<organism evidence="2 3">
    <name type="scientific">Shimia marina</name>
    <dbReference type="NCBI Taxonomy" id="321267"/>
    <lineage>
        <taxon>Bacteria</taxon>
        <taxon>Pseudomonadati</taxon>
        <taxon>Pseudomonadota</taxon>
        <taxon>Alphaproteobacteria</taxon>
        <taxon>Rhodobacterales</taxon>
        <taxon>Roseobacteraceae</taxon>
    </lineage>
</organism>
<dbReference type="Pfam" id="PF11150">
    <property type="entry name" value="DUF2927"/>
    <property type="match status" value="1"/>
</dbReference>
<dbReference type="InterPro" id="IPR021323">
    <property type="entry name" value="DUF2927"/>
</dbReference>